<dbReference type="InterPro" id="IPR013320">
    <property type="entry name" value="ConA-like_dom_sf"/>
</dbReference>
<comment type="caution">
    <text evidence="9">The sequence shown here is derived from an EMBL/GenBank/DDBJ whole genome shotgun (WGS) entry which is preliminary data.</text>
</comment>
<reference evidence="9" key="1">
    <citation type="submission" date="2020-05" db="EMBL/GenBank/DDBJ databases">
        <title>Phylogenomic resolution of chytrid fungi.</title>
        <authorList>
            <person name="Stajich J.E."/>
            <person name="Amses K."/>
            <person name="Simmons R."/>
            <person name="Seto K."/>
            <person name="Myers J."/>
            <person name="Bonds A."/>
            <person name="Quandt C.A."/>
            <person name="Barry K."/>
            <person name="Liu P."/>
            <person name="Grigoriev I."/>
            <person name="Longcore J.E."/>
            <person name="James T.Y."/>
        </authorList>
    </citation>
    <scope>NUCLEOTIDE SEQUENCE</scope>
    <source>
        <strain evidence="9">JEL0513</strain>
    </source>
</reference>
<name>A0AAD5T6W9_9FUNG</name>
<evidence type="ECO:0000313" key="10">
    <source>
        <dbReference type="Proteomes" id="UP001211907"/>
    </source>
</evidence>
<evidence type="ECO:0000256" key="3">
    <source>
        <dbReference type="ARBA" id="ARBA00022729"/>
    </source>
</evidence>
<comment type="subcellular location">
    <subcellularLocation>
        <location evidence="1">Membrane</location>
        <topology evidence="1">Single-pass type I membrane protein</topology>
    </subcellularLocation>
</comment>
<evidence type="ECO:0000256" key="7">
    <source>
        <dbReference type="SAM" id="SignalP"/>
    </source>
</evidence>
<dbReference type="PANTHER" id="PTHR12223:SF28">
    <property type="entry name" value="LECTIN, MANNOSE BINDING 1 LIKE"/>
    <property type="match status" value="1"/>
</dbReference>
<dbReference type="GO" id="GO:0005793">
    <property type="term" value="C:endoplasmic reticulum-Golgi intermediate compartment"/>
    <property type="evidence" value="ECO:0007669"/>
    <property type="project" value="TreeGrafter"/>
</dbReference>
<dbReference type="Pfam" id="PF03388">
    <property type="entry name" value="Lectin_leg-like"/>
    <property type="match status" value="1"/>
</dbReference>
<dbReference type="GO" id="GO:0005789">
    <property type="term" value="C:endoplasmic reticulum membrane"/>
    <property type="evidence" value="ECO:0007669"/>
    <property type="project" value="TreeGrafter"/>
</dbReference>
<keyword evidence="4 6" id="KW-1133">Transmembrane helix</keyword>
<dbReference type="PROSITE" id="PS51328">
    <property type="entry name" value="L_LECTIN_LIKE"/>
    <property type="match status" value="1"/>
</dbReference>
<feature type="chain" id="PRO_5042240082" description="L-type lectin-like domain-containing protein" evidence="7">
    <location>
        <begin position="22"/>
        <end position="492"/>
    </location>
</feature>
<feature type="signal peptide" evidence="7">
    <location>
        <begin position="1"/>
        <end position="21"/>
    </location>
</feature>
<dbReference type="Proteomes" id="UP001211907">
    <property type="component" value="Unassembled WGS sequence"/>
</dbReference>
<keyword evidence="5 6" id="KW-0472">Membrane</keyword>
<keyword evidence="2 6" id="KW-0812">Transmembrane</keyword>
<feature type="transmembrane region" description="Helical" evidence="6">
    <location>
        <begin position="465"/>
        <end position="489"/>
    </location>
</feature>
<evidence type="ECO:0000256" key="2">
    <source>
        <dbReference type="ARBA" id="ARBA00022692"/>
    </source>
</evidence>
<evidence type="ECO:0000259" key="8">
    <source>
        <dbReference type="PROSITE" id="PS51328"/>
    </source>
</evidence>
<keyword evidence="10" id="KW-1185">Reference proteome</keyword>
<dbReference type="AlphaFoldDB" id="A0AAD5T6W9"/>
<protein>
    <recommendedName>
        <fullName evidence="8">L-type lectin-like domain-containing protein</fullName>
    </recommendedName>
</protein>
<gene>
    <name evidence="9" type="ORF">HK100_008394</name>
</gene>
<dbReference type="InterPro" id="IPR005052">
    <property type="entry name" value="Lectin_leg"/>
</dbReference>
<dbReference type="GO" id="GO:0000139">
    <property type="term" value="C:Golgi membrane"/>
    <property type="evidence" value="ECO:0007669"/>
    <property type="project" value="TreeGrafter"/>
</dbReference>
<dbReference type="GO" id="GO:0006888">
    <property type="term" value="P:endoplasmic reticulum to Golgi vesicle-mediated transport"/>
    <property type="evidence" value="ECO:0007669"/>
    <property type="project" value="TreeGrafter"/>
</dbReference>
<evidence type="ECO:0000256" key="6">
    <source>
        <dbReference type="SAM" id="Phobius"/>
    </source>
</evidence>
<feature type="domain" description="L-type lectin-like" evidence="8">
    <location>
        <begin position="35"/>
        <end position="283"/>
    </location>
</feature>
<proteinExistence type="predicted"/>
<keyword evidence="3 7" id="KW-0732">Signal</keyword>
<sequence length="492" mass="55032">MAKNNSFLRIVVLFLTSFTAAAVYDLEQKTTIVHRRFDFRQSLKAPYLTQAKLRLTSSSDIVDSQHSIPHFELGGRALVDTGRVRLTQGTPNERGSAWCLEPNPHREWQLNVVVKVTGPPARRQFSAGGEGFALWYAKDPIAATAASPVLGGSDEWAGLVVAFLTVPPQRSPPFIYGFATENLSTPVSLTRRVENPPEERQEFLGKCHRDYRNAPHNVHLRVTYAANTLTFEMDLNQNGQAFSECFRKDNVELPIGYHFGISASTTAYEQDDHDLISFELYELNPLRKKDQKDEEVNNGLPEDPEEVKQINEAEALIKKIEAQDTVKEPVPKGFEDAFNPATILSLIQGQEQIINSLNMVRERFGQAPLTAARSAGYGFTLSASHALVPLGAKTDDVFKKIEAMMTRADEISENVQFLIKSIQAAHARVNDNIQRVEKLVSSQDTQLVETAGRIIMDDKKQLRSWFVYGGFFAVGGVAFYALSVVVRVFRRD</sequence>
<dbReference type="EMBL" id="JADGJH010000408">
    <property type="protein sequence ID" value="KAJ3129807.1"/>
    <property type="molecule type" value="Genomic_DNA"/>
</dbReference>
<evidence type="ECO:0000256" key="5">
    <source>
        <dbReference type="ARBA" id="ARBA00023136"/>
    </source>
</evidence>
<dbReference type="Gene3D" id="2.60.120.200">
    <property type="match status" value="1"/>
</dbReference>
<evidence type="ECO:0000256" key="1">
    <source>
        <dbReference type="ARBA" id="ARBA00004479"/>
    </source>
</evidence>
<organism evidence="9 10">
    <name type="scientific">Physocladia obscura</name>
    <dbReference type="NCBI Taxonomy" id="109957"/>
    <lineage>
        <taxon>Eukaryota</taxon>
        <taxon>Fungi</taxon>
        <taxon>Fungi incertae sedis</taxon>
        <taxon>Chytridiomycota</taxon>
        <taxon>Chytridiomycota incertae sedis</taxon>
        <taxon>Chytridiomycetes</taxon>
        <taxon>Chytridiales</taxon>
        <taxon>Chytriomycetaceae</taxon>
        <taxon>Physocladia</taxon>
    </lineage>
</organism>
<accession>A0AAD5T6W9</accession>
<dbReference type="SUPFAM" id="SSF49899">
    <property type="entry name" value="Concanavalin A-like lectins/glucanases"/>
    <property type="match status" value="1"/>
</dbReference>
<dbReference type="GO" id="GO:0005537">
    <property type="term" value="F:D-mannose binding"/>
    <property type="evidence" value="ECO:0007669"/>
    <property type="project" value="TreeGrafter"/>
</dbReference>
<dbReference type="GO" id="GO:0030134">
    <property type="term" value="C:COPII-coated ER to Golgi transport vesicle"/>
    <property type="evidence" value="ECO:0007669"/>
    <property type="project" value="TreeGrafter"/>
</dbReference>
<evidence type="ECO:0000256" key="4">
    <source>
        <dbReference type="ARBA" id="ARBA00022989"/>
    </source>
</evidence>
<evidence type="ECO:0000313" key="9">
    <source>
        <dbReference type="EMBL" id="KAJ3129807.1"/>
    </source>
</evidence>
<dbReference type="PANTHER" id="PTHR12223">
    <property type="entry name" value="VESICULAR MANNOSE-BINDING LECTIN"/>
    <property type="match status" value="1"/>
</dbReference>
<dbReference type="InterPro" id="IPR051136">
    <property type="entry name" value="Intracellular_Lectin-GPT"/>
</dbReference>